<evidence type="ECO:0000313" key="2">
    <source>
        <dbReference type="EMBL" id="WVZ04515.1"/>
    </source>
</evidence>
<keyword evidence="3" id="KW-1185">Reference proteome</keyword>
<name>A0AAQ3N6V2_VIGMU</name>
<dbReference type="Proteomes" id="UP001374535">
    <property type="component" value="Chromosome 7"/>
</dbReference>
<evidence type="ECO:0000256" key="1">
    <source>
        <dbReference type="SAM" id="Phobius"/>
    </source>
</evidence>
<organism evidence="2 3">
    <name type="scientific">Vigna mungo</name>
    <name type="common">Black gram</name>
    <name type="synonym">Phaseolus mungo</name>
    <dbReference type="NCBI Taxonomy" id="3915"/>
    <lineage>
        <taxon>Eukaryota</taxon>
        <taxon>Viridiplantae</taxon>
        <taxon>Streptophyta</taxon>
        <taxon>Embryophyta</taxon>
        <taxon>Tracheophyta</taxon>
        <taxon>Spermatophyta</taxon>
        <taxon>Magnoliopsida</taxon>
        <taxon>eudicotyledons</taxon>
        <taxon>Gunneridae</taxon>
        <taxon>Pentapetalae</taxon>
        <taxon>rosids</taxon>
        <taxon>fabids</taxon>
        <taxon>Fabales</taxon>
        <taxon>Fabaceae</taxon>
        <taxon>Papilionoideae</taxon>
        <taxon>50 kb inversion clade</taxon>
        <taxon>NPAAA clade</taxon>
        <taxon>indigoferoid/millettioid clade</taxon>
        <taxon>Phaseoleae</taxon>
        <taxon>Vigna</taxon>
    </lineage>
</organism>
<gene>
    <name evidence="2" type="ORF">V8G54_025321</name>
</gene>
<sequence>MHDNTLTRLSGLRMNVKLWKVVHLWWFLLLCIAITIAMGFTLPPNKLRKGPKPLKRPKGHPKLIFKTPNLRFSKPENPKTGVVALRHVHLTKRTPKGHSGVPRRDLLGKRTLRGRLAPHQNMLKLQELIKKTGVFILWRLLTEQEFVLKDRLIILHIETLRIVQSGEDYRKGTSCCCLCFVYAYILKPCYKNPDHYSAFASGYKKDTGCKQFGRTSRHYPYPTRPVVILSPTGCLKQACPTSSTPFPKVNVTTFDSHLRDRGYGHGNGCGRSFDRGCGVGYFCGHSSNNGRQHDYKGNFKGTFYEQKLNNNVKEEKEHDDKEDENICYCYGVKVIRVVLVIHQSILLDSTKNHIKIRRRT</sequence>
<proteinExistence type="predicted"/>
<reference evidence="2 3" key="1">
    <citation type="journal article" date="2023" name="Life. Sci Alliance">
        <title>Evolutionary insights into 3D genome organization and epigenetic landscape of Vigna mungo.</title>
        <authorList>
            <person name="Junaid A."/>
            <person name="Singh B."/>
            <person name="Bhatia S."/>
        </authorList>
    </citation>
    <scope>NUCLEOTIDE SEQUENCE [LARGE SCALE GENOMIC DNA]</scope>
    <source>
        <strain evidence="2">Urdbean</strain>
    </source>
</reference>
<accession>A0AAQ3N6V2</accession>
<protein>
    <submittedName>
        <fullName evidence="2">Uncharacterized protein</fullName>
    </submittedName>
</protein>
<feature type="transmembrane region" description="Helical" evidence="1">
    <location>
        <begin position="24"/>
        <end position="42"/>
    </location>
</feature>
<dbReference type="EMBL" id="CP144694">
    <property type="protein sequence ID" value="WVZ04515.1"/>
    <property type="molecule type" value="Genomic_DNA"/>
</dbReference>
<dbReference type="AlphaFoldDB" id="A0AAQ3N6V2"/>
<evidence type="ECO:0000313" key="3">
    <source>
        <dbReference type="Proteomes" id="UP001374535"/>
    </source>
</evidence>
<keyword evidence="1" id="KW-0812">Transmembrane</keyword>
<keyword evidence="1" id="KW-0472">Membrane</keyword>
<keyword evidence="1" id="KW-1133">Transmembrane helix</keyword>